<name>C0DB24_9FIRM</name>
<dbReference type="Proteomes" id="UP000004756">
    <property type="component" value="Unassembled WGS sequence"/>
</dbReference>
<sequence length="53" mass="5946">MSEYPANPGRGSKNPRPFSAFAFTSPAAKCYTNHTHNLNYIRKKGKTYESGNH</sequence>
<reference evidence="1 2" key="2">
    <citation type="submission" date="2009-02" db="EMBL/GenBank/DDBJ databases">
        <title>Draft genome sequence of Clostridium asparagiforme (DSM 15981).</title>
        <authorList>
            <person name="Sudarsanam P."/>
            <person name="Ley R."/>
            <person name="Guruge J."/>
            <person name="Turnbaugh P.J."/>
            <person name="Mahowald M."/>
            <person name="Liep D."/>
            <person name="Gordon J."/>
        </authorList>
    </citation>
    <scope>NUCLEOTIDE SEQUENCE [LARGE SCALE GENOMIC DNA]</scope>
    <source>
        <strain evidence="1 2">DSM 15981</strain>
    </source>
</reference>
<comment type="caution">
    <text evidence="1">The sequence shown here is derived from an EMBL/GenBank/DDBJ whole genome shotgun (WGS) entry which is preliminary data.</text>
</comment>
<gene>
    <name evidence="1" type="ORF">CLOSTASPAR_06479</name>
</gene>
<organism evidence="1 2">
    <name type="scientific">[Clostridium] asparagiforme DSM 15981</name>
    <dbReference type="NCBI Taxonomy" id="518636"/>
    <lineage>
        <taxon>Bacteria</taxon>
        <taxon>Bacillati</taxon>
        <taxon>Bacillota</taxon>
        <taxon>Clostridia</taxon>
        <taxon>Lachnospirales</taxon>
        <taxon>Lachnospiraceae</taxon>
        <taxon>Enterocloster</taxon>
    </lineage>
</organism>
<dbReference type="AlphaFoldDB" id="C0DB24"/>
<accession>C0DB24</accession>
<dbReference type="HOGENOM" id="CLU_3059991_0_0_9"/>
<protein>
    <submittedName>
        <fullName evidence="1">Uncharacterized protein</fullName>
    </submittedName>
</protein>
<proteinExistence type="predicted"/>
<evidence type="ECO:0000313" key="1">
    <source>
        <dbReference type="EMBL" id="EEG51439.1"/>
    </source>
</evidence>
<dbReference type="EMBL" id="ACCJ01000545">
    <property type="protein sequence ID" value="EEG51439.1"/>
    <property type="molecule type" value="Genomic_DNA"/>
</dbReference>
<keyword evidence="2" id="KW-1185">Reference proteome</keyword>
<evidence type="ECO:0000313" key="2">
    <source>
        <dbReference type="Proteomes" id="UP000004756"/>
    </source>
</evidence>
<reference evidence="1 2" key="1">
    <citation type="submission" date="2009-01" db="EMBL/GenBank/DDBJ databases">
        <authorList>
            <person name="Fulton L."/>
            <person name="Clifton S."/>
            <person name="Fulton B."/>
            <person name="Xu J."/>
            <person name="Minx P."/>
            <person name="Pepin K.H."/>
            <person name="Johnson M."/>
            <person name="Bhonagiri V."/>
            <person name="Nash W.E."/>
            <person name="Mardis E.R."/>
            <person name="Wilson R.K."/>
        </authorList>
    </citation>
    <scope>NUCLEOTIDE SEQUENCE [LARGE SCALE GENOMIC DNA]</scope>
    <source>
        <strain evidence="1 2">DSM 15981</strain>
    </source>
</reference>